<feature type="transmembrane region" description="Helical" evidence="1">
    <location>
        <begin position="63"/>
        <end position="83"/>
    </location>
</feature>
<name>A0A016TW60_9BILA</name>
<organism evidence="2 3">
    <name type="scientific">Ancylostoma ceylanicum</name>
    <dbReference type="NCBI Taxonomy" id="53326"/>
    <lineage>
        <taxon>Eukaryota</taxon>
        <taxon>Metazoa</taxon>
        <taxon>Ecdysozoa</taxon>
        <taxon>Nematoda</taxon>
        <taxon>Chromadorea</taxon>
        <taxon>Rhabditida</taxon>
        <taxon>Rhabditina</taxon>
        <taxon>Rhabditomorpha</taxon>
        <taxon>Strongyloidea</taxon>
        <taxon>Ancylostomatidae</taxon>
        <taxon>Ancylostomatinae</taxon>
        <taxon>Ancylostoma</taxon>
    </lineage>
</organism>
<dbReference type="EMBL" id="JARK01001411">
    <property type="protein sequence ID" value="EYC06568.1"/>
    <property type="molecule type" value="Genomic_DNA"/>
</dbReference>
<dbReference type="OrthoDB" id="7933078at2759"/>
<comment type="caution">
    <text evidence="2">The sequence shown here is derived from an EMBL/GenBank/DDBJ whole genome shotgun (WGS) entry which is preliminary data.</text>
</comment>
<protein>
    <submittedName>
        <fullName evidence="2">Uncharacterized protein</fullName>
    </submittedName>
</protein>
<gene>
    <name evidence="2" type="primary">Acey_s0075.g965</name>
    <name evidence="2" type="ORF">Y032_0075g965</name>
</gene>
<evidence type="ECO:0000313" key="3">
    <source>
        <dbReference type="Proteomes" id="UP000024635"/>
    </source>
</evidence>
<keyword evidence="1" id="KW-1133">Transmembrane helix</keyword>
<evidence type="ECO:0000256" key="1">
    <source>
        <dbReference type="SAM" id="Phobius"/>
    </source>
</evidence>
<feature type="transmembrane region" description="Helical" evidence="1">
    <location>
        <begin position="30"/>
        <end position="51"/>
    </location>
</feature>
<feature type="transmembrane region" description="Helical" evidence="1">
    <location>
        <begin position="89"/>
        <end position="108"/>
    </location>
</feature>
<dbReference type="STRING" id="53326.A0A016TW60"/>
<dbReference type="AlphaFoldDB" id="A0A016TW60"/>
<reference evidence="3" key="1">
    <citation type="journal article" date="2015" name="Nat. Genet.">
        <title>The genome and transcriptome of the zoonotic hookworm Ancylostoma ceylanicum identify infection-specific gene families.</title>
        <authorList>
            <person name="Schwarz E.M."/>
            <person name="Hu Y."/>
            <person name="Antoshechkin I."/>
            <person name="Miller M.M."/>
            <person name="Sternberg P.W."/>
            <person name="Aroian R.V."/>
        </authorList>
    </citation>
    <scope>NUCLEOTIDE SEQUENCE</scope>
    <source>
        <strain evidence="3">HY135</strain>
    </source>
</reference>
<keyword evidence="3" id="KW-1185">Reference proteome</keyword>
<keyword evidence="1" id="KW-0472">Membrane</keyword>
<sequence>MLIKCDDEGDDSVCVARTPIPVRMRYLRRIYFILAIQQFILATASFILYMTPGVRPFVQNYTSTTWSTALALIVSFFCLRHAANHALRLAGLTFFLFTLVLALMCAVMERNLCKDMKEVEVTRNDA</sequence>
<accession>A0A016TW60</accession>
<evidence type="ECO:0000313" key="2">
    <source>
        <dbReference type="EMBL" id="EYC06568.1"/>
    </source>
</evidence>
<keyword evidence="1" id="KW-0812">Transmembrane</keyword>
<dbReference type="Proteomes" id="UP000024635">
    <property type="component" value="Unassembled WGS sequence"/>
</dbReference>
<proteinExistence type="predicted"/>